<dbReference type="Proteomes" id="UP001231649">
    <property type="component" value="Chromosome 12"/>
</dbReference>
<protein>
    <submittedName>
        <fullName evidence="1">Uncharacterized protein</fullName>
    </submittedName>
</protein>
<accession>A0ACC2R110</accession>
<sequence>MMDKLKNLQCFLIVVFIKLLGAQEVPNTSSNQGSSPSSLQPRFSDLGAMGFPNFGSGRVGNPTSNYPTNSFFPFGNQNNFLQRPQQGSGMGYPNQGNLLNRPQDYPQQQGYPNQQGYPYQGDSMNPNPNYQQPQYPNQNIQNRPVQGGYPNLNAYPYQGDSNTRYPNYQRPYLNRPDDGSIMYPDNINGPYQNGVMPPNQGGPGQSFQFPQDNQYPQGNYQGNPNISPNGVNPNFRPDDLGNLPNTNLHFPDGPYQYQPNQYYPQTNSPNQNIRPVQGQPGSYPNYLSNNNNPNNNIQFPMNSPGGVNPSAIQYPNQAIPSPVGSGIDFSGPSANPGNFNNVHQNQPPLPNNQGNNPSDNDTTAILGKPVIVPPTNTPPGQAGLDNSATDAATQKKCVQDCPSTSEYAPVCGTDNVTYVNPGKFDCAQKCGVAVHLQKVGRCPEDIVSNTLQQS</sequence>
<evidence type="ECO:0000313" key="1">
    <source>
        <dbReference type="EMBL" id="KAJ8730770.1"/>
    </source>
</evidence>
<proteinExistence type="predicted"/>
<dbReference type="EMBL" id="CM056788">
    <property type="protein sequence ID" value="KAJ8730770.1"/>
    <property type="molecule type" value="Genomic_DNA"/>
</dbReference>
<comment type="caution">
    <text evidence="1">The sequence shown here is derived from an EMBL/GenBank/DDBJ whole genome shotgun (WGS) entry which is preliminary data.</text>
</comment>
<name>A0ACC2R110_9NEOP</name>
<reference evidence="1" key="1">
    <citation type="submission" date="2023-03" db="EMBL/GenBank/DDBJ databases">
        <title>Chromosome-level genomes of two armyworms, Mythimna separata and Mythimna loreyi, provide insights into the biosynthesis and reception of sex pheromones.</title>
        <authorList>
            <person name="Zhao H."/>
        </authorList>
    </citation>
    <scope>NUCLEOTIDE SEQUENCE</scope>
    <source>
        <strain evidence="1">BeijingLab</strain>
    </source>
</reference>
<evidence type="ECO:0000313" key="2">
    <source>
        <dbReference type="Proteomes" id="UP001231649"/>
    </source>
</evidence>
<keyword evidence="2" id="KW-1185">Reference proteome</keyword>
<organism evidence="1 2">
    <name type="scientific">Mythimna loreyi</name>
    <dbReference type="NCBI Taxonomy" id="667449"/>
    <lineage>
        <taxon>Eukaryota</taxon>
        <taxon>Metazoa</taxon>
        <taxon>Ecdysozoa</taxon>
        <taxon>Arthropoda</taxon>
        <taxon>Hexapoda</taxon>
        <taxon>Insecta</taxon>
        <taxon>Pterygota</taxon>
        <taxon>Neoptera</taxon>
        <taxon>Endopterygota</taxon>
        <taxon>Lepidoptera</taxon>
        <taxon>Glossata</taxon>
        <taxon>Ditrysia</taxon>
        <taxon>Noctuoidea</taxon>
        <taxon>Noctuidae</taxon>
        <taxon>Noctuinae</taxon>
        <taxon>Hadenini</taxon>
        <taxon>Mythimna</taxon>
    </lineage>
</organism>
<gene>
    <name evidence="1" type="ORF">PYW08_002183</name>
</gene>